<protein>
    <recommendedName>
        <fullName evidence="3">HAD-superfamily subfamily IIA hydrolase</fullName>
    </recommendedName>
</protein>
<sequence>MTLGRPISNFVFGQGPAVLRYRAALGSRRQFSSSARRNLRSSAGSSVSDFAFAFDIDGVLCRGSQPIPSACAALRTVRSLGIRYVFLTNGGGVSEDVKVQSLNRRLGFSPERDIVRGRLILSHSPFREWGDDVKQQTVLITASDPETARAVANEYGFSKAVTPADILHNDNSFYPFDQFKDSLHSRHRSFSPESRRFHSILVWNDPRDWSLDIQIIHDLLVSRQGYLGTISDKNGDASLPNNGWQQDGQPSLWISNLDLFWKTEYPVNRFGTGAFVEALKGVWSAATNGAELKFQALGKPFGTTYEYAHKRLLRYYSDVAGSDTKHRPLRRVYMIGDNPESDIRGANEFRPDDGTEWVPILVRTGVWEKTAAEPEPRHRPAAIVDDVMEAVSWAMKNEGLTVPVKTVEEVESR</sequence>
<dbReference type="GO" id="GO:0046474">
    <property type="term" value="P:glycerophospholipid biosynthetic process"/>
    <property type="evidence" value="ECO:0007669"/>
    <property type="project" value="TreeGrafter"/>
</dbReference>
<dbReference type="InterPro" id="IPR006357">
    <property type="entry name" value="HAD-SF_hydro_IIA"/>
</dbReference>
<dbReference type="STRING" id="268505.A0A2A9PC57"/>
<dbReference type="OrthoDB" id="270009at2759"/>
<dbReference type="SUPFAM" id="SSF56784">
    <property type="entry name" value="HAD-like"/>
    <property type="match status" value="1"/>
</dbReference>
<dbReference type="Pfam" id="PF13344">
    <property type="entry name" value="Hydrolase_6"/>
    <property type="match status" value="1"/>
</dbReference>
<keyword evidence="2" id="KW-1185">Reference proteome</keyword>
<dbReference type="PANTHER" id="PTHR14269">
    <property type="entry name" value="CDP-DIACYLGLYCEROL--GLYCEROL-3-PHOSPHATE 3-PHOSPHATIDYLTRANSFERASE-RELATED"/>
    <property type="match status" value="1"/>
</dbReference>
<dbReference type="InterPro" id="IPR023214">
    <property type="entry name" value="HAD_sf"/>
</dbReference>
<dbReference type="PANTHER" id="PTHR14269:SF57">
    <property type="entry name" value="SUPERFAMILY HYDROLASE, PUTATIVE (AFU_ORTHOLOGUE AFUA_2G02580)-RELATED"/>
    <property type="match status" value="1"/>
</dbReference>
<proteinExistence type="predicted"/>
<dbReference type="InterPro" id="IPR006353">
    <property type="entry name" value="HAD-SF_hydro_IIA_CECR5"/>
</dbReference>
<reference evidence="1 2" key="1">
    <citation type="journal article" date="2015" name="BMC Genomics">
        <title>Gene expression during zombie ant biting behavior reflects the complexity underlying fungal parasitic behavioral manipulation.</title>
        <authorList>
            <person name="de Bekker C."/>
            <person name="Ohm R.A."/>
            <person name="Loreto R.G."/>
            <person name="Sebastian A."/>
            <person name="Albert I."/>
            <person name="Merrow M."/>
            <person name="Brachmann A."/>
            <person name="Hughes D.P."/>
        </authorList>
    </citation>
    <scope>NUCLEOTIDE SEQUENCE [LARGE SCALE GENOMIC DNA]</scope>
    <source>
        <strain evidence="1 2">SC16a</strain>
    </source>
</reference>
<dbReference type="NCBIfam" id="TIGR01460">
    <property type="entry name" value="HAD-SF-IIA"/>
    <property type="match status" value="1"/>
</dbReference>
<evidence type="ECO:0008006" key="3">
    <source>
        <dbReference type="Google" id="ProtNLM"/>
    </source>
</evidence>
<evidence type="ECO:0000313" key="1">
    <source>
        <dbReference type="EMBL" id="PFH58502.1"/>
    </source>
</evidence>
<dbReference type="EMBL" id="LAZP02000285">
    <property type="protein sequence ID" value="PFH58502.1"/>
    <property type="molecule type" value="Genomic_DNA"/>
</dbReference>
<gene>
    <name evidence="1" type="ORF">XA68_13587</name>
</gene>
<organism evidence="1 2">
    <name type="scientific">Ophiocordyceps unilateralis</name>
    <name type="common">Zombie-ant fungus</name>
    <name type="synonym">Torrubia unilateralis</name>
    <dbReference type="NCBI Taxonomy" id="268505"/>
    <lineage>
        <taxon>Eukaryota</taxon>
        <taxon>Fungi</taxon>
        <taxon>Dikarya</taxon>
        <taxon>Ascomycota</taxon>
        <taxon>Pezizomycotina</taxon>
        <taxon>Sordariomycetes</taxon>
        <taxon>Hypocreomycetidae</taxon>
        <taxon>Hypocreales</taxon>
        <taxon>Ophiocordycipitaceae</taxon>
        <taxon>Ophiocordyceps</taxon>
    </lineage>
</organism>
<evidence type="ECO:0000313" key="2">
    <source>
        <dbReference type="Proteomes" id="UP000037136"/>
    </source>
</evidence>
<name>A0A2A9PC57_OPHUN</name>
<dbReference type="Proteomes" id="UP000037136">
    <property type="component" value="Unassembled WGS sequence"/>
</dbReference>
<dbReference type="AlphaFoldDB" id="A0A2A9PC57"/>
<dbReference type="InterPro" id="IPR036412">
    <property type="entry name" value="HAD-like_sf"/>
</dbReference>
<dbReference type="Gene3D" id="3.40.50.1000">
    <property type="entry name" value="HAD superfamily/HAD-like"/>
    <property type="match status" value="2"/>
</dbReference>
<accession>A0A2A9PC57</accession>
<reference evidence="1 2" key="2">
    <citation type="journal article" date="2017" name="Sci. Rep.">
        <title>Ant-infecting Ophiocordyceps genomes reveal a high diversity of potential behavioral manipulation genes and a possible major role for enterotoxins.</title>
        <authorList>
            <person name="de Bekker C."/>
            <person name="Ohm R.A."/>
            <person name="Evans H.C."/>
            <person name="Brachmann A."/>
            <person name="Hughes D.P."/>
        </authorList>
    </citation>
    <scope>NUCLEOTIDE SEQUENCE [LARGE SCALE GENOMIC DNA]</scope>
    <source>
        <strain evidence="1 2">SC16a</strain>
    </source>
</reference>
<comment type="caution">
    <text evidence="1">The sequence shown here is derived from an EMBL/GenBank/DDBJ whole genome shotgun (WGS) entry which is preliminary data.</text>
</comment>
<dbReference type="InterPro" id="IPR050324">
    <property type="entry name" value="CDP-alcohol_PTase-I"/>
</dbReference>
<dbReference type="Pfam" id="PF13242">
    <property type="entry name" value="Hydrolase_like"/>
    <property type="match status" value="1"/>
</dbReference>
<dbReference type="GO" id="GO:0005739">
    <property type="term" value="C:mitochondrion"/>
    <property type="evidence" value="ECO:0007669"/>
    <property type="project" value="TreeGrafter"/>
</dbReference>
<dbReference type="NCBIfam" id="TIGR01456">
    <property type="entry name" value="CECR5"/>
    <property type="match status" value="1"/>
</dbReference>